<reference evidence="2" key="1">
    <citation type="submission" date="2022-08" db="EMBL/GenBank/DDBJ databases">
        <authorList>
            <person name="Gutierrez-Valencia J."/>
        </authorList>
    </citation>
    <scope>NUCLEOTIDE SEQUENCE</scope>
</reference>
<dbReference type="EMBL" id="CAMGYJ010000008">
    <property type="protein sequence ID" value="CAI0458125.1"/>
    <property type="molecule type" value="Genomic_DNA"/>
</dbReference>
<name>A0AAV0NHM5_9ROSI</name>
<proteinExistence type="predicted"/>
<protein>
    <submittedName>
        <fullName evidence="2">Uncharacterized protein</fullName>
    </submittedName>
</protein>
<evidence type="ECO:0000313" key="2">
    <source>
        <dbReference type="EMBL" id="CAI0458125.1"/>
    </source>
</evidence>
<evidence type="ECO:0000313" key="3">
    <source>
        <dbReference type="Proteomes" id="UP001154282"/>
    </source>
</evidence>
<sequence length="122" mass="14116">MLGVCAEEMRDAETPIRAIFPDDIARFKHAYSVNTSGTYDEEEKEALTILIAKSRLSIVGLSHLSRYMELSDWPDATKLASKYLTELKQRGLKWTRPRSRWQRRSRAEGMYMCLLSTKMVVL</sequence>
<comment type="caution">
    <text evidence="2">The sequence shown here is derived from an EMBL/GenBank/DDBJ whole genome shotgun (WGS) entry which is preliminary data.</text>
</comment>
<evidence type="ECO:0000313" key="1">
    <source>
        <dbReference type="EMBL" id="CAI0458069.1"/>
    </source>
</evidence>
<dbReference type="Proteomes" id="UP001154282">
    <property type="component" value="Unassembled WGS sequence"/>
</dbReference>
<keyword evidence="3" id="KW-1185">Reference proteome</keyword>
<dbReference type="AlphaFoldDB" id="A0AAV0NHM5"/>
<gene>
    <name evidence="1" type="ORF">LITE_LOCUS33372</name>
    <name evidence="2" type="ORF">LITE_LOCUS33383</name>
</gene>
<accession>A0AAV0NHM5</accession>
<dbReference type="EMBL" id="CAMGYJ010000008">
    <property type="protein sequence ID" value="CAI0458069.1"/>
    <property type="molecule type" value="Genomic_DNA"/>
</dbReference>
<organism evidence="2 3">
    <name type="scientific">Linum tenue</name>
    <dbReference type="NCBI Taxonomy" id="586396"/>
    <lineage>
        <taxon>Eukaryota</taxon>
        <taxon>Viridiplantae</taxon>
        <taxon>Streptophyta</taxon>
        <taxon>Embryophyta</taxon>
        <taxon>Tracheophyta</taxon>
        <taxon>Spermatophyta</taxon>
        <taxon>Magnoliopsida</taxon>
        <taxon>eudicotyledons</taxon>
        <taxon>Gunneridae</taxon>
        <taxon>Pentapetalae</taxon>
        <taxon>rosids</taxon>
        <taxon>fabids</taxon>
        <taxon>Malpighiales</taxon>
        <taxon>Linaceae</taxon>
        <taxon>Linum</taxon>
    </lineage>
</organism>